<dbReference type="Gene3D" id="1.10.1660.10">
    <property type="match status" value="1"/>
</dbReference>
<dbReference type="SUPFAM" id="SSF46955">
    <property type="entry name" value="Putative DNA-binding domain"/>
    <property type="match status" value="1"/>
</dbReference>
<evidence type="ECO:0000259" key="3">
    <source>
        <dbReference type="PROSITE" id="PS50937"/>
    </source>
</evidence>
<dbReference type="Proteomes" id="UP000284822">
    <property type="component" value="Unassembled WGS sequence"/>
</dbReference>
<dbReference type="InterPro" id="IPR047057">
    <property type="entry name" value="MerR_fam"/>
</dbReference>
<reference evidence="4 5" key="1">
    <citation type="submission" date="2018-07" db="EMBL/GenBank/DDBJ databases">
        <title>Genome sequences of six Lactobacillus spp. isolated from bumble bee guts.</title>
        <authorList>
            <person name="Motta E.V.S."/>
            <person name="Moran N.A."/>
        </authorList>
    </citation>
    <scope>NUCLEOTIDE SEQUENCE [LARGE SCALE GENOMIC DNA]</scope>
    <source>
        <strain evidence="4 5">LV-8.1</strain>
    </source>
</reference>
<dbReference type="InterPro" id="IPR000551">
    <property type="entry name" value="MerR-type_HTH_dom"/>
</dbReference>
<evidence type="ECO:0000313" key="5">
    <source>
        <dbReference type="Proteomes" id="UP000284822"/>
    </source>
</evidence>
<dbReference type="PROSITE" id="PS50937">
    <property type="entry name" value="HTH_MERR_2"/>
    <property type="match status" value="1"/>
</dbReference>
<name>A0A417Z3V1_9LACO</name>
<gene>
    <name evidence="4" type="ORF">DS832_08755</name>
</gene>
<dbReference type="PANTHER" id="PTHR30204:SF98">
    <property type="entry name" value="HTH-TYPE TRANSCRIPTIONAL REGULATOR ADHR"/>
    <property type="match status" value="1"/>
</dbReference>
<dbReference type="SMART" id="SM00422">
    <property type="entry name" value="HTH_MERR"/>
    <property type="match status" value="1"/>
</dbReference>
<dbReference type="PANTHER" id="PTHR30204">
    <property type="entry name" value="REDOX-CYCLING DRUG-SENSING TRANSCRIPTIONAL ACTIVATOR SOXR"/>
    <property type="match status" value="1"/>
</dbReference>
<evidence type="ECO:0000256" key="2">
    <source>
        <dbReference type="SAM" id="Coils"/>
    </source>
</evidence>
<feature type="coiled-coil region" evidence="2">
    <location>
        <begin position="88"/>
        <end position="115"/>
    </location>
</feature>
<dbReference type="EMBL" id="QOCS01000024">
    <property type="protein sequence ID" value="RHW44907.1"/>
    <property type="molecule type" value="Genomic_DNA"/>
</dbReference>
<dbReference type="PRINTS" id="PR00040">
    <property type="entry name" value="HTHMERR"/>
</dbReference>
<proteinExistence type="predicted"/>
<dbReference type="GO" id="GO:0003677">
    <property type="term" value="F:DNA binding"/>
    <property type="evidence" value="ECO:0007669"/>
    <property type="project" value="UniProtKB-KW"/>
</dbReference>
<dbReference type="CDD" id="cd01109">
    <property type="entry name" value="HTH_YyaN"/>
    <property type="match status" value="1"/>
</dbReference>
<dbReference type="PROSITE" id="PS00552">
    <property type="entry name" value="HTH_MERR_1"/>
    <property type="match status" value="1"/>
</dbReference>
<protein>
    <submittedName>
        <fullName evidence="4">MerR family transcriptional regulator</fullName>
    </submittedName>
</protein>
<organism evidence="4 5">
    <name type="scientific">Bombilactobacillus bombi</name>
    <dbReference type="NCBI Taxonomy" id="1303590"/>
    <lineage>
        <taxon>Bacteria</taxon>
        <taxon>Bacillati</taxon>
        <taxon>Bacillota</taxon>
        <taxon>Bacilli</taxon>
        <taxon>Lactobacillales</taxon>
        <taxon>Lactobacillaceae</taxon>
        <taxon>Bombilactobacillus</taxon>
    </lineage>
</organism>
<evidence type="ECO:0000256" key="1">
    <source>
        <dbReference type="ARBA" id="ARBA00023125"/>
    </source>
</evidence>
<sequence length="144" mass="17005">MKSNLQKTFTIGEFAQLVGLSTYTLRFYEQEGLIIPKRDDANRRYYTEQDVSWLGFLLHLKGTGMAMSEMKEYVTWRAEGDQTIAKRKQLLEKVRQRANKQISDLQHNLEIVNHKIDWYDGKLQCTISDDESFAQYLQKFKKES</sequence>
<dbReference type="InterPro" id="IPR009061">
    <property type="entry name" value="DNA-bd_dom_put_sf"/>
</dbReference>
<dbReference type="Pfam" id="PF13411">
    <property type="entry name" value="MerR_1"/>
    <property type="match status" value="1"/>
</dbReference>
<evidence type="ECO:0000313" key="4">
    <source>
        <dbReference type="EMBL" id="RHW44907.1"/>
    </source>
</evidence>
<feature type="domain" description="HTH merR-type" evidence="3">
    <location>
        <begin position="8"/>
        <end position="76"/>
    </location>
</feature>
<accession>A0A417Z3V1</accession>
<keyword evidence="2" id="KW-0175">Coiled coil</keyword>
<keyword evidence="1" id="KW-0238">DNA-binding</keyword>
<dbReference type="AlphaFoldDB" id="A0A417Z3V1"/>
<comment type="caution">
    <text evidence="4">The sequence shown here is derived from an EMBL/GenBank/DDBJ whole genome shotgun (WGS) entry which is preliminary data.</text>
</comment>
<dbReference type="GO" id="GO:0003700">
    <property type="term" value="F:DNA-binding transcription factor activity"/>
    <property type="evidence" value="ECO:0007669"/>
    <property type="project" value="InterPro"/>
</dbReference>